<keyword evidence="5 6" id="KW-0472">Membrane</keyword>
<keyword evidence="4 6" id="KW-1133">Transmembrane helix</keyword>
<evidence type="ECO:0000256" key="1">
    <source>
        <dbReference type="ARBA" id="ARBA00004651"/>
    </source>
</evidence>
<dbReference type="InterPro" id="IPR032816">
    <property type="entry name" value="VTT_dom"/>
</dbReference>
<organism evidence="8 9">
    <name type="scientific">Keratinibaculum paraultunense</name>
    <dbReference type="NCBI Taxonomy" id="1278232"/>
    <lineage>
        <taxon>Bacteria</taxon>
        <taxon>Bacillati</taxon>
        <taxon>Bacillota</taxon>
        <taxon>Tissierellia</taxon>
        <taxon>Tissierellales</taxon>
        <taxon>Tepidimicrobiaceae</taxon>
        <taxon>Keratinibaculum</taxon>
    </lineage>
</organism>
<proteinExistence type="inferred from homology"/>
<evidence type="ECO:0000259" key="7">
    <source>
        <dbReference type="Pfam" id="PF09335"/>
    </source>
</evidence>
<comment type="caution">
    <text evidence="8">The sequence shown here is derived from an EMBL/GenBank/DDBJ whole genome shotgun (WGS) entry which is preliminary data.</text>
</comment>
<sequence length="226" mass="25872">MGNRNRKFKILFGIIFILMFTYLIVSLNIFNKENLFDFFTTGKESKGFGIFYIVAITLLMVFFVPISWFSALGAFLFGWRGYIYIIIGGMLASILAFYIAKLFREDVIKLVSKVYYRKERDVSLEEVSRQIEKHGMGYVFFMRSMPFIPFSVANYVSGLSSISLKDYILGTILGLVPGQFITTYFFVKAIDIKENPLGAVVAAVVKGAYILLVILWQKKSKYSTKE</sequence>
<dbReference type="PANTHER" id="PTHR12677">
    <property type="entry name" value="GOLGI APPARATUS MEMBRANE PROTEIN TVP38-RELATED"/>
    <property type="match status" value="1"/>
</dbReference>
<reference evidence="8 9" key="1">
    <citation type="submission" date="2019-03" db="EMBL/GenBank/DDBJ databases">
        <title>Genomic Encyclopedia of Type Strains, Phase IV (KMG-IV): sequencing the most valuable type-strain genomes for metagenomic binning, comparative biology and taxonomic classification.</title>
        <authorList>
            <person name="Goeker M."/>
        </authorList>
    </citation>
    <scope>NUCLEOTIDE SEQUENCE [LARGE SCALE GENOMIC DNA]</scope>
    <source>
        <strain evidence="8 9">DSM 26752</strain>
    </source>
</reference>
<feature type="transmembrane region" description="Helical" evidence="6">
    <location>
        <begin position="199"/>
        <end position="216"/>
    </location>
</feature>
<keyword evidence="9" id="KW-1185">Reference proteome</keyword>
<dbReference type="EMBL" id="SMAE01000001">
    <property type="protein sequence ID" value="TCS91600.1"/>
    <property type="molecule type" value="Genomic_DNA"/>
</dbReference>
<feature type="transmembrane region" description="Helical" evidence="6">
    <location>
        <begin position="50"/>
        <end position="69"/>
    </location>
</feature>
<evidence type="ECO:0000256" key="4">
    <source>
        <dbReference type="ARBA" id="ARBA00022989"/>
    </source>
</evidence>
<evidence type="ECO:0000256" key="2">
    <source>
        <dbReference type="ARBA" id="ARBA00022475"/>
    </source>
</evidence>
<feature type="transmembrane region" description="Helical" evidence="6">
    <location>
        <begin position="167"/>
        <end position="187"/>
    </location>
</feature>
<accession>A0A4V2UUM6</accession>
<feature type="transmembrane region" description="Helical" evidence="6">
    <location>
        <begin position="12"/>
        <end position="30"/>
    </location>
</feature>
<comment type="similarity">
    <text evidence="6">Belongs to the TVP38/TMEM64 family.</text>
</comment>
<evidence type="ECO:0000256" key="5">
    <source>
        <dbReference type="ARBA" id="ARBA00023136"/>
    </source>
</evidence>
<evidence type="ECO:0000313" key="9">
    <source>
        <dbReference type="Proteomes" id="UP000294567"/>
    </source>
</evidence>
<keyword evidence="3 6" id="KW-0812">Transmembrane</keyword>
<keyword evidence="2 6" id="KW-1003">Cell membrane</keyword>
<evidence type="ECO:0000313" key="8">
    <source>
        <dbReference type="EMBL" id="TCS91600.1"/>
    </source>
</evidence>
<feature type="domain" description="VTT" evidence="7">
    <location>
        <begin position="64"/>
        <end position="186"/>
    </location>
</feature>
<name>A0A4V2UUM6_9FIRM</name>
<evidence type="ECO:0000256" key="3">
    <source>
        <dbReference type="ARBA" id="ARBA00022692"/>
    </source>
</evidence>
<evidence type="ECO:0000256" key="6">
    <source>
        <dbReference type="RuleBase" id="RU366058"/>
    </source>
</evidence>
<dbReference type="RefSeq" id="WP_132025338.1">
    <property type="nucleotide sequence ID" value="NZ_CP068564.1"/>
</dbReference>
<dbReference type="GO" id="GO:0005886">
    <property type="term" value="C:plasma membrane"/>
    <property type="evidence" value="ECO:0007669"/>
    <property type="project" value="UniProtKB-SubCell"/>
</dbReference>
<protein>
    <recommendedName>
        <fullName evidence="6">TVP38/TMEM64 family membrane protein</fullName>
    </recommendedName>
</protein>
<feature type="transmembrane region" description="Helical" evidence="6">
    <location>
        <begin position="81"/>
        <end position="100"/>
    </location>
</feature>
<dbReference type="Pfam" id="PF09335">
    <property type="entry name" value="VTT_dom"/>
    <property type="match status" value="1"/>
</dbReference>
<dbReference type="AlphaFoldDB" id="A0A4V2UUM6"/>
<dbReference type="InterPro" id="IPR015414">
    <property type="entry name" value="TMEM64"/>
</dbReference>
<dbReference type="OrthoDB" id="9812980at2"/>
<comment type="subcellular location">
    <subcellularLocation>
        <location evidence="1 6">Cell membrane</location>
        <topology evidence="1 6">Multi-pass membrane protein</topology>
    </subcellularLocation>
</comment>
<dbReference type="Proteomes" id="UP000294567">
    <property type="component" value="Unassembled WGS sequence"/>
</dbReference>
<gene>
    <name evidence="8" type="ORF">EDD65_101102</name>
</gene>
<feature type="transmembrane region" description="Helical" evidence="6">
    <location>
        <begin position="135"/>
        <end position="155"/>
    </location>
</feature>
<dbReference type="PANTHER" id="PTHR12677:SF59">
    <property type="entry name" value="GOLGI APPARATUS MEMBRANE PROTEIN TVP38-RELATED"/>
    <property type="match status" value="1"/>
</dbReference>